<evidence type="ECO:0000256" key="1">
    <source>
        <dbReference type="SAM" id="MobiDB-lite"/>
    </source>
</evidence>
<reference evidence="2" key="1">
    <citation type="journal article" date="2024" name="Gigascience">
        <title>Chromosome-level genome of the poultry shaft louse Menopon gallinae provides insight into the host-switching and adaptive evolution of parasitic lice.</title>
        <authorList>
            <person name="Xu Y."/>
            <person name="Ma L."/>
            <person name="Liu S."/>
            <person name="Liang Y."/>
            <person name="Liu Q."/>
            <person name="He Z."/>
            <person name="Tian L."/>
            <person name="Duan Y."/>
            <person name="Cai W."/>
            <person name="Li H."/>
            <person name="Song F."/>
        </authorList>
    </citation>
    <scope>NUCLEOTIDE SEQUENCE</scope>
    <source>
        <strain evidence="2">Cailab_2023a</strain>
    </source>
</reference>
<dbReference type="EMBL" id="JARGDH010000002">
    <property type="protein sequence ID" value="KAL0277235.1"/>
    <property type="molecule type" value="Genomic_DNA"/>
</dbReference>
<organism evidence="2">
    <name type="scientific">Menopon gallinae</name>
    <name type="common">poultry shaft louse</name>
    <dbReference type="NCBI Taxonomy" id="328185"/>
    <lineage>
        <taxon>Eukaryota</taxon>
        <taxon>Metazoa</taxon>
        <taxon>Ecdysozoa</taxon>
        <taxon>Arthropoda</taxon>
        <taxon>Hexapoda</taxon>
        <taxon>Insecta</taxon>
        <taxon>Pterygota</taxon>
        <taxon>Neoptera</taxon>
        <taxon>Paraneoptera</taxon>
        <taxon>Psocodea</taxon>
        <taxon>Troctomorpha</taxon>
        <taxon>Phthiraptera</taxon>
        <taxon>Amblycera</taxon>
        <taxon>Menoponidae</taxon>
        <taxon>Menopon</taxon>
    </lineage>
</organism>
<name>A0AAW2I4B9_9NEOP</name>
<accession>A0AAW2I4B9</accession>
<comment type="caution">
    <text evidence="2">The sequence shown here is derived from an EMBL/GenBank/DDBJ whole genome shotgun (WGS) entry which is preliminary data.</text>
</comment>
<evidence type="ECO:0000313" key="2">
    <source>
        <dbReference type="EMBL" id="KAL0277235.1"/>
    </source>
</evidence>
<sequence>MEKFCTRKLGAGLSIPFGKFGVVGVKAPTGLIRRNYSGSGDEMAGKRRLSLSRRAVWDMGNKKHRALGMSGYRLAEETVLNLHGKLHPPPRNRVIWPDSSCFILRFLKLKPESKDENAANRESKEPEDRRPWKQGWKGDKRKAETDDEETETCESEDEEDDADSSKTLQKCKSMKMTGIAF</sequence>
<dbReference type="AlphaFoldDB" id="A0AAW2I4B9"/>
<feature type="compositionally biased region" description="Basic and acidic residues" evidence="1">
    <location>
        <begin position="113"/>
        <end position="144"/>
    </location>
</feature>
<proteinExistence type="predicted"/>
<protein>
    <submittedName>
        <fullName evidence="2">Uncharacterized protein</fullName>
    </submittedName>
</protein>
<feature type="compositionally biased region" description="Acidic residues" evidence="1">
    <location>
        <begin position="145"/>
        <end position="162"/>
    </location>
</feature>
<gene>
    <name evidence="2" type="ORF">PYX00_004589</name>
</gene>
<feature type="region of interest" description="Disordered" evidence="1">
    <location>
        <begin position="113"/>
        <end position="167"/>
    </location>
</feature>